<sequence>MKIYTVKFWSTANILQLNPEIFLLPPSRLFIYPPPPNKGGIGVSTDDLLCLEPGEFLNDIIIDFYLKYLVMEKLGKKDAERVHIFSTFFYKRLLQTERVVPEHLASLTPSQRRHHRVRTWTRKVDIFQKDFIFIPINEEHHWFLAVICFPGLSQPLWEVNPNYHGTPPPSLHKSDGDIVILDTRSLCMSEADRGQPDKNGTAHPGKEEVAEGRALHGEEDKERCAQPIEERRLQLVEKKSSVQPVEQSGVQPVEMFDCFFVNTSCIVYFARYLEEEWRARHSGERGYSQQTMPGFSPRVPQQNNFSDCGVFLLHYAEAFFQHPICSFQLPMQLESWFLSSTVGRQKREEIRQLMMRLQQEQQGNKPVFGWGTDGDCNARKHSLKRTEILLTSSSPRPFSFQVYLT</sequence>
<name>A0A8C4PYB7_EPTBU</name>
<comment type="similarity">
    <text evidence="1">Belongs to the peptidase C48 family.</text>
</comment>
<evidence type="ECO:0000256" key="1">
    <source>
        <dbReference type="ARBA" id="ARBA00005234"/>
    </source>
</evidence>
<dbReference type="Ensembl" id="ENSEBUT00000005072.1">
    <property type="protein sequence ID" value="ENSEBUP00000004634.1"/>
    <property type="gene ID" value="ENSEBUG00000003224.1"/>
</dbReference>
<evidence type="ECO:0000259" key="7">
    <source>
        <dbReference type="PROSITE" id="PS50600"/>
    </source>
</evidence>
<evidence type="ECO:0000256" key="3">
    <source>
        <dbReference type="ARBA" id="ARBA00022670"/>
    </source>
</evidence>
<dbReference type="Pfam" id="PF02902">
    <property type="entry name" value="Peptidase_C48"/>
    <property type="match status" value="1"/>
</dbReference>
<dbReference type="GO" id="GO:0070139">
    <property type="term" value="F:SUMO-specific endopeptidase activity"/>
    <property type="evidence" value="ECO:0007669"/>
    <property type="project" value="TreeGrafter"/>
</dbReference>
<dbReference type="Proteomes" id="UP000694388">
    <property type="component" value="Unplaced"/>
</dbReference>
<dbReference type="SUPFAM" id="SSF54001">
    <property type="entry name" value="Cysteine proteinases"/>
    <property type="match status" value="1"/>
</dbReference>
<reference evidence="8" key="2">
    <citation type="submission" date="2025-09" db="UniProtKB">
        <authorList>
            <consortium name="Ensembl"/>
        </authorList>
    </citation>
    <scope>IDENTIFICATION</scope>
</reference>
<evidence type="ECO:0000313" key="8">
    <source>
        <dbReference type="Ensembl" id="ENSEBUP00000004634.1"/>
    </source>
</evidence>
<keyword evidence="5" id="KW-0378">Hydrolase</keyword>
<organism evidence="8 9">
    <name type="scientific">Eptatretus burgeri</name>
    <name type="common">Inshore hagfish</name>
    <dbReference type="NCBI Taxonomy" id="7764"/>
    <lineage>
        <taxon>Eukaryota</taxon>
        <taxon>Metazoa</taxon>
        <taxon>Chordata</taxon>
        <taxon>Craniata</taxon>
        <taxon>Vertebrata</taxon>
        <taxon>Cyclostomata</taxon>
        <taxon>Myxini</taxon>
        <taxon>Myxiniformes</taxon>
        <taxon>Myxinidae</taxon>
        <taxon>Eptatretinae</taxon>
        <taxon>Eptatretus</taxon>
    </lineage>
</organism>
<proteinExistence type="inferred from homology"/>
<keyword evidence="9" id="KW-1185">Reference proteome</keyword>
<evidence type="ECO:0000256" key="4">
    <source>
        <dbReference type="ARBA" id="ARBA00022786"/>
    </source>
</evidence>
<evidence type="ECO:0000256" key="2">
    <source>
        <dbReference type="ARBA" id="ARBA00022553"/>
    </source>
</evidence>
<dbReference type="PROSITE" id="PS50600">
    <property type="entry name" value="ULP_PROTEASE"/>
    <property type="match status" value="1"/>
</dbReference>
<dbReference type="GeneTree" id="ENSGT00940000155724"/>
<evidence type="ECO:0000313" key="9">
    <source>
        <dbReference type="Proteomes" id="UP000694388"/>
    </source>
</evidence>
<dbReference type="GO" id="GO:0016926">
    <property type="term" value="P:protein desumoylation"/>
    <property type="evidence" value="ECO:0007669"/>
    <property type="project" value="TreeGrafter"/>
</dbReference>
<evidence type="ECO:0000256" key="6">
    <source>
        <dbReference type="SAM" id="MobiDB-lite"/>
    </source>
</evidence>
<protein>
    <recommendedName>
        <fullName evidence="7">Ubiquitin-like protease family profile domain-containing protein</fullName>
    </recommendedName>
</protein>
<dbReference type="FunFam" id="1.10.418.20:FF:000004">
    <property type="entry name" value="sentrin-specific protease 7 isoform X1"/>
    <property type="match status" value="1"/>
</dbReference>
<dbReference type="OMA" id="SYLQVEW"/>
<dbReference type="PANTHER" id="PTHR46896:SF3">
    <property type="entry name" value="FI06413P-RELATED"/>
    <property type="match status" value="1"/>
</dbReference>
<reference evidence="8" key="1">
    <citation type="submission" date="2025-08" db="UniProtKB">
        <authorList>
            <consortium name="Ensembl"/>
        </authorList>
    </citation>
    <scope>IDENTIFICATION</scope>
</reference>
<accession>A0A8C4PYB7</accession>
<keyword evidence="2" id="KW-0597">Phosphoprotein</keyword>
<dbReference type="Gene3D" id="3.30.310.130">
    <property type="entry name" value="Ubiquitin-related"/>
    <property type="match status" value="1"/>
</dbReference>
<dbReference type="InterPro" id="IPR038765">
    <property type="entry name" value="Papain-like_cys_pep_sf"/>
</dbReference>
<dbReference type="GO" id="GO:0005737">
    <property type="term" value="C:cytoplasm"/>
    <property type="evidence" value="ECO:0007669"/>
    <property type="project" value="TreeGrafter"/>
</dbReference>
<dbReference type="GO" id="GO:0005634">
    <property type="term" value="C:nucleus"/>
    <property type="evidence" value="ECO:0007669"/>
    <property type="project" value="TreeGrafter"/>
</dbReference>
<evidence type="ECO:0000256" key="5">
    <source>
        <dbReference type="ARBA" id="ARBA00022801"/>
    </source>
</evidence>
<feature type="compositionally biased region" description="Basic and acidic residues" evidence="6">
    <location>
        <begin position="204"/>
        <end position="223"/>
    </location>
</feature>
<dbReference type="InterPro" id="IPR051947">
    <property type="entry name" value="Sentrin-specific_protease"/>
</dbReference>
<feature type="domain" description="Ubiquitin-like protease family profile" evidence="7">
    <location>
        <begin position="41"/>
        <end position="319"/>
    </location>
</feature>
<dbReference type="AlphaFoldDB" id="A0A8C4PYB7"/>
<feature type="region of interest" description="Disordered" evidence="6">
    <location>
        <begin position="190"/>
        <end position="223"/>
    </location>
</feature>
<dbReference type="InterPro" id="IPR003653">
    <property type="entry name" value="Peptidase_C48_C"/>
</dbReference>
<dbReference type="Gene3D" id="1.10.418.20">
    <property type="match status" value="2"/>
</dbReference>
<keyword evidence="4" id="KW-0833">Ubl conjugation pathway</keyword>
<dbReference type="GO" id="GO:0006508">
    <property type="term" value="P:proteolysis"/>
    <property type="evidence" value="ECO:0007669"/>
    <property type="project" value="UniProtKB-KW"/>
</dbReference>
<dbReference type="PANTHER" id="PTHR46896">
    <property type="entry name" value="SENTRIN-SPECIFIC PROTEASE"/>
    <property type="match status" value="1"/>
</dbReference>
<keyword evidence="3" id="KW-0645">Protease</keyword>